<dbReference type="PANTHER" id="PTHR47796:SF1">
    <property type="entry name" value="OS08G0500800 PROTEIN"/>
    <property type="match status" value="1"/>
</dbReference>
<feature type="compositionally biased region" description="Polar residues" evidence="1">
    <location>
        <begin position="332"/>
        <end position="349"/>
    </location>
</feature>
<dbReference type="eggNOG" id="KOG4842">
    <property type="taxonomic scope" value="Eukaryota"/>
</dbReference>
<dbReference type="VEuPathDB" id="FungiDB:PYU1_G000982"/>
<evidence type="ECO:0000259" key="2">
    <source>
        <dbReference type="PROSITE" id="PS51397"/>
    </source>
</evidence>
<dbReference type="HOGENOM" id="CLU_630840_0_0_1"/>
<dbReference type="PANTHER" id="PTHR47796">
    <property type="entry name" value="ZINC METALLOPROTEINASE-LIKE PROTEIN"/>
    <property type="match status" value="1"/>
</dbReference>
<dbReference type="STRING" id="431595.K3W7P1"/>
<dbReference type="Proteomes" id="UP000019132">
    <property type="component" value="Unassembled WGS sequence"/>
</dbReference>
<evidence type="ECO:0000313" key="4">
    <source>
        <dbReference type="Proteomes" id="UP000019132"/>
    </source>
</evidence>
<feature type="region of interest" description="Disordered" evidence="1">
    <location>
        <begin position="260"/>
        <end position="290"/>
    </location>
</feature>
<feature type="region of interest" description="Disordered" evidence="1">
    <location>
        <begin position="310"/>
        <end position="400"/>
    </location>
</feature>
<name>K3W7P1_GLOUD</name>
<dbReference type="PROSITE" id="PS51397">
    <property type="entry name" value="WLM"/>
    <property type="match status" value="1"/>
</dbReference>
<dbReference type="AlphaFoldDB" id="K3W7P1"/>
<dbReference type="OMA" id="VEAECNT"/>
<dbReference type="EnsemblProtists" id="PYU1_T000982">
    <property type="protein sequence ID" value="PYU1_T000982"/>
    <property type="gene ID" value="PYU1_G000982"/>
</dbReference>
<dbReference type="InParanoid" id="K3W7P1"/>
<dbReference type="Pfam" id="PF08325">
    <property type="entry name" value="WLM"/>
    <property type="match status" value="1"/>
</dbReference>
<evidence type="ECO:0000256" key="1">
    <source>
        <dbReference type="SAM" id="MobiDB-lite"/>
    </source>
</evidence>
<reference evidence="4" key="1">
    <citation type="journal article" date="2010" name="Genome Biol.">
        <title>Genome sequence of the necrotrophic plant pathogen Pythium ultimum reveals original pathogenicity mechanisms and effector repertoire.</title>
        <authorList>
            <person name="Levesque C.A."/>
            <person name="Brouwer H."/>
            <person name="Cano L."/>
            <person name="Hamilton J.P."/>
            <person name="Holt C."/>
            <person name="Huitema E."/>
            <person name="Raffaele S."/>
            <person name="Robideau G.P."/>
            <person name="Thines M."/>
            <person name="Win J."/>
            <person name="Zerillo M.M."/>
            <person name="Beakes G.W."/>
            <person name="Boore J.L."/>
            <person name="Busam D."/>
            <person name="Dumas B."/>
            <person name="Ferriera S."/>
            <person name="Fuerstenberg S.I."/>
            <person name="Gachon C.M."/>
            <person name="Gaulin E."/>
            <person name="Govers F."/>
            <person name="Grenville-Briggs L."/>
            <person name="Horner N."/>
            <person name="Hostetler J."/>
            <person name="Jiang R.H."/>
            <person name="Johnson J."/>
            <person name="Krajaejun T."/>
            <person name="Lin H."/>
            <person name="Meijer H.J."/>
            <person name="Moore B."/>
            <person name="Morris P."/>
            <person name="Phuntmart V."/>
            <person name="Puiu D."/>
            <person name="Shetty J."/>
            <person name="Stajich J.E."/>
            <person name="Tripathy S."/>
            <person name="Wawra S."/>
            <person name="van West P."/>
            <person name="Whitty B.R."/>
            <person name="Coutinho P.M."/>
            <person name="Henrissat B."/>
            <person name="Martin F."/>
            <person name="Thomas P.D."/>
            <person name="Tyler B.M."/>
            <person name="De Vries R.P."/>
            <person name="Kamoun S."/>
            <person name="Yandell M."/>
            <person name="Tisserat N."/>
            <person name="Buell C.R."/>
        </authorList>
    </citation>
    <scope>NUCLEOTIDE SEQUENCE</scope>
    <source>
        <strain evidence="4">DAOM:BR144</strain>
    </source>
</reference>
<sequence length="528" mass="57556">METLHVLFKGKSYAFPLPSGAATTVAQVQELLAHELQVPPDAQRWFQKKKKIDTNAIDRLFSGVCEDTQQATLYVMAGASNSQIQHMEKVHQSVDVEQSIRANRRMVSISKLNQIATVRDAVSIDYRFHAIEVLPNFSDKDRAREILERLANDRGILAVMAKHKWTVGTLAEMYPDGKVGVDPVCVLGLNQNKGQKILLRLRTDDLLGFRKYLNIKKVLFHELTHNVYSEHDAKFFTLMSQVEKECAALDWTNAGGASVGGGSGIARIDDDDDDRSARSTGYKLGGGTSTSRLLLSQQQVATKEEPFRHVAALPDSGGVSTEPTPAPKDLTETSPASLSPDTPATSESVLPSRGDQQSHEETTRPPLSHDMNPTPAAPSAGHGVTKVKSSSPRASAVDDGDVEMTDASSAIVGIPGYEPSDRELRIVGAVRALCERHGREHVAKAVSLLDKILLNVMQHPSEPKFKAIRKGNKLFGARVASFPEALEFLGAVGFEDRDDAYVLTREDAALLWVGRAALEPVLPTTTNN</sequence>
<dbReference type="Pfam" id="PF09409">
    <property type="entry name" value="PUB"/>
    <property type="match status" value="1"/>
</dbReference>
<dbReference type="EMBL" id="GL376620">
    <property type="status" value="NOT_ANNOTATED_CDS"/>
    <property type="molecule type" value="Genomic_DNA"/>
</dbReference>
<accession>K3W7P1</accession>
<reference evidence="3" key="3">
    <citation type="submission" date="2015-02" db="UniProtKB">
        <authorList>
            <consortium name="EnsemblProtists"/>
        </authorList>
    </citation>
    <scope>IDENTIFICATION</scope>
    <source>
        <strain evidence="3">DAOM BR144</strain>
    </source>
</reference>
<feature type="domain" description="WLM" evidence="2">
    <location>
        <begin position="119"/>
        <end position="307"/>
    </location>
</feature>
<evidence type="ECO:0000313" key="3">
    <source>
        <dbReference type="EnsemblProtists" id="PYU1_T000982"/>
    </source>
</evidence>
<proteinExistence type="predicted"/>
<dbReference type="InterPro" id="IPR036339">
    <property type="entry name" value="PUB-like_dom_sf"/>
</dbReference>
<dbReference type="SMART" id="SM00580">
    <property type="entry name" value="PUG"/>
    <property type="match status" value="1"/>
</dbReference>
<keyword evidence="4" id="KW-1185">Reference proteome</keyword>
<organism evidence="3 4">
    <name type="scientific">Globisporangium ultimum (strain ATCC 200006 / CBS 805.95 / DAOM BR144)</name>
    <name type="common">Pythium ultimum</name>
    <dbReference type="NCBI Taxonomy" id="431595"/>
    <lineage>
        <taxon>Eukaryota</taxon>
        <taxon>Sar</taxon>
        <taxon>Stramenopiles</taxon>
        <taxon>Oomycota</taxon>
        <taxon>Peronosporomycetes</taxon>
        <taxon>Pythiales</taxon>
        <taxon>Pythiaceae</taxon>
        <taxon>Globisporangium</taxon>
    </lineage>
</organism>
<dbReference type="InterPro" id="IPR018997">
    <property type="entry name" value="PUB_domain"/>
</dbReference>
<dbReference type="Gene3D" id="1.20.58.2190">
    <property type="match status" value="1"/>
</dbReference>
<dbReference type="SUPFAM" id="SSF143503">
    <property type="entry name" value="PUG domain-like"/>
    <property type="match status" value="1"/>
</dbReference>
<protein>
    <recommendedName>
        <fullName evidence="2">WLM domain-containing protein</fullName>
    </recommendedName>
</protein>
<dbReference type="InterPro" id="IPR013536">
    <property type="entry name" value="WLM_dom"/>
</dbReference>
<reference evidence="4" key="2">
    <citation type="submission" date="2010-04" db="EMBL/GenBank/DDBJ databases">
        <authorList>
            <person name="Buell R."/>
            <person name="Hamilton J."/>
            <person name="Hostetler J."/>
        </authorList>
    </citation>
    <scope>NUCLEOTIDE SEQUENCE [LARGE SCALE GENOMIC DNA]</scope>
    <source>
        <strain evidence="4">DAOM:BR144</strain>
    </source>
</reference>